<keyword evidence="2" id="KW-0675">Receptor</keyword>
<keyword evidence="3" id="KW-1185">Reference proteome</keyword>
<dbReference type="Proteomes" id="UP000515344">
    <property type="component" value="Chromosome"/>
</dbReference>
<accession>A0A7G5XEZ4</accession>
<dbReference type="Pfam" id="PF13715">
    <property type="entry name" value="CarbopepD_reg_2"/>
    <property type="match status" value="1"/>
</dbReference>
<feature type="signal peptide" evidence="1">
    <location>
        <begin position="1"/>
        <end position="18"/>
    </location>
</feature>
<feature type="chain" id="PRO_5028877649" evidence="1">
    <location>
        <begin position="19"/>
        <end position="749"/>
    </location>
</feature>
<dbReference type="Gene3D" id="2.60.40.1120">
    <property type="entry name" value="Carboxypeptidase-like, regulatory domain"/>
    <property type="match status" value="1"/>
</dbReference>
<protein>
    <submittedName>
        <fullName evidence="2">TonB-dependent receptor</fullName>
    </submittedName>
</protein>
<keyword evidence="1" id="KW-0732">Signal</keyword>
<proteinExistence type="predicted"/>
<evidence type="ECO:0000256" key="1">
    <source>
        <dbReference type="SAM" id="SignalP"/>
    </source>
</evidence>
<dbReference type="SUPFAM" id="SSF56935">
    <property type="entry name" value="Porins"/>
    <property type="match status" value="1"/>
</dbReference>
<dbReference type="InterPro" id="IPR008969">
    <property type="entry name" value="CarboxyPept-like_regulatory"/>
</dbReference>
<name>A0A7G5XEZ4_9BACT</name>
<dbReference type="EMBL" id="CP060007">
    <property type="protein sequence ID" value="QNA44047.1"/>
    <property type="molecule type" value="Genomic_DNA"/>
</dbReference>
<gene>
    <name evidence="2" type="ORF">H4075_18520</name>
</gene>
<dbReference type="KEGG" id="lacs:H4075_18520"/>
<dbReference type="AlphaFoldDB" id="A0A7G5XEZ4"/>
<dbReference type="SUPFAM" id="SSF49464">
    <property type="entry name" value="Carboxypeptidase regulatory domain-like"/>
    <property type="match status" value="1"/>
</dbReference>
<evidence type="ECO:0000313" key="2">
    <source>
        <dbReference type="EMBL" id="QNA44047.1"/>
    </source>
</evidence>
<evidence type="ECO:0000313" key="3">
    <source>
        <dbReference type="Proteomes" id="UP000515344"/>
    </source>
</evidence>
<dbReference type="RefSeq" id="WP_182802309.1">
    <property type="nucleotide sequence ID" value="NZ_CP060007.1"/>
</dbReference>
<sequence length="749" mass="83124">MKAFTLLISLIIAQLAFGQTTISGTVLDNKKKPVAGASIAIKDSYDGATADSVGRFRFKTTDKGSQVIIITAIGFKTVELPVELKGGDLQLPVQLKEEVTEMSAVVITAGAFEASDRKRVAAVLSSIDIVTTASANADITGALKTLPGAQQVGESEGLFVRGGTAAETKTFIDGTLVNNFFFSSVPGIAQRGRFSPFIFKGTVFSTGGYSALYGQALSSALILESIDLPEQSSATLNLSVLGIGAGFQKLNKEKTASWGVNYNYSNLTAAFAVIKQQQDYSKAPNSHNIDANFRIKTSKNGILKYYGFYLTNSLGFTQNSLDSLGYKDRFGLSNGNMYHNLSWKESLKNKWKLQAGVSVSTNKDDIRFGMQDEDKNDVVLTGLEFKQFEINSKGFYANGRLVLEKKFRALNALRFGVEYNHSDDKSLFTAFNGSKFRTRLIENVYSLFAEQDVYLTNKLAAKFGARAEYSALLDKTNLAPRVSLAYKLGKESQASLAYGIFYQNPELRYQPTIAPLTFMKATHYIAQYQKTTSLTTFRVEAFYKQYDNLIKTSNINGRELGSSNNGFGDASGFELFWRDKKTVNNLDYWISYSFLNTKRDFLNFPTAITPNFAAKHTGSFVVKKFVTKLKSNLNFSYNYASGRPYYNIQYDQNTSKPFFADKGRIPDYHNVSFSVNYLPSIGKKNAKAFAVYVLSVSNVFNIKQVYGYNYSYNGQRKTELVPPSRMFIFIGAFISFGVDRTDDAINNNL</sequence>
<organism evidence="2 3">
    <name type="scientific">Lacibacter sediminis</name>
    <dbReference type="NCBI Taxonomy" id="2760713"/>
    <lineage>
        <taxon>Bacteria</taxon>
        <taxon>Pseudomonadati</taxon>
        <taxon>Bacteroidota</taxon>
        <taxon>Chitinophagia</taxon>
        <taxon>Chitinophagales</taxon>
        <taxon>Chitinophagaceae</taxon>
        <taxon>Lacibacter</taxon>
    </lineage>
</organism>
<reference evidence="3" key="1">
    <citation type="submission" date="2020-08" db="EMBL/GenBank/DDBJ databases">
        <title>Lacibacter sp. S13-6-6 genome sequencing.</title>
        <authorList>
            <person name="Jin L."/>
        </authorList>
    </citation>
    <scope>NUCLEOTIDE SEQUENCE [LARGE SCALE GENOMIC DNA]</scope>
    <source>
        <strain evidence="3">S13-6-6</strain>
    </source>
</reference>